<name>A0A9Y1BTG1_9ARCH</name>
<organism evidence="1">
    <name type="scientific">Candidatus Heimdallarchaeum endolithica</name>
    <dbReference type="NCBI Taxonomy" id="2876572"/>
    <lineage>
        <taxon>Archaea</taxon>
        <taxon>Promethearchaeati</taxon>
        <taxon>Candidatus Heimdallarchaeota</taxon>
        <taxon>Candidatus Heimdallarchaeia (ex Rinke et al. 2021) (nom. nud.)</taxon>
        <taxon>Candidatus Heimdallarchaeales</taxon>
        <taxon>Candidatus Heimdallarchaeaceae</taxon>
        <taxon>Candidatus Heimdallarchaeum</taxon>
    </lineage>
</organism>
<dbReference type="InterPro" id="IPR016181">
    <property type="entry name" value="Acyl_CoA_acyltransferase"/>
</dbReference>
<dbReference type="EMBL" id="CP084167">
    <property type="protein sequence ID" value="UJG44480.1"/>
    <property type="molecule type" value="Genomic_DNA"/>
</dbReference>
<protein>
    <submittedName>
        <fullName evidence="1">Uncharacterized protein</fullName>
    </submittedName>
</protein>
<reference evidence="1" key="1">
    <citation type="journal article" date="2022" name="Nat. Microbiol.">
        <title>Unique mobile elements and scalable gene flow at the prokaryote-eukaryote boundary revealed by circularized Asgard archaea genomes.</title>
        <authorList>
            <person name="Wu F."/>
            <person name="Speth D.R."/>
            <person name="Philosof A."/>
            <person name="Cremiere A."/>
            <person name="Narayanan A."/>
            <person name="Barco R.A."/>
            <person name="Connon S.A."/>
            <person name="Amend J.P."/>
            <person name="Antoshechkin I.A."/>
            <person name="Orphan V.J."/>
        </authorList>
    </citation>
    <scope>NUCLEOTIDE SEQUENCE</scope>
    <source>
        <strain evidence="1">PR6</strain>
    </source>
</reference>
<gene>
    <name evidence="1" type="ORF">K9W46_04705</name>
</gene>
<proteinExistence type="predicted"/>
<accession>A0A9Y1BTG1</accession>
<sequence length="224" mass="26262">MKHGIDTALSVAKEKKLQVFRPFETKKFIIRVFDSEKVASVVKLKFYEKLFFKLKEKNKKIKNSANLRQFRKEDIPILFDLLVDLTKDYEVSIEPNFEDFKWVLEQPATNCIIYEKSEEIKGFMLAWEFKLADFGNAIPFGWIDIIHIKNLSTSEATDLSLYLSETSNAKGWLGLQSPYIPYYKSKPLQKANFVFFPKKLSFDIILLSKVKIPGKFKAAYFDWR</sequence>
<dbReference type="SUPFAM" id="SSF55729">
    <property type="entry name" value="Acyl-CoA N-acyltransferases (Nat)"/>
    <property type="match status" value="1"/>
</dbReference>
<dbReference type="Gene3D" id="3.40.630.30">
    <property type="match status" value="1"/>
</dbReference>
<dbReference type="Proteomes" id="UP001200513">
    <property type="component" value="Chromosome"/>
</dbReference>
<evidence type="ECO:0000313" key="1">
    <source>
        <dbReference type="EMBL" id="UJG44480.1"/>
    </source>
</evidence>
<dbReference type="AlphaFoldDB" id="A0A9Y1BTG1"/>